<gene>
    <name evidence="5" type="ORF">DU504_12220</name>
</gene>
<sequence>MHDAGTQAYRALRDRGPRRFIADATAETVERWLVPRIDHWFADRILDERSLSAICAAGDTFFDHYDRAESYALDLPTTPDGYHGAERERMLETYASGMRIDAPYVCELTDVDLVGPDAVSIKDRAYVFENSLESTKRLTTSSLRAVGEGTPPVQSPWLRPDREFDTVVSLVGPWVGNYTHWFQDYLTRLEGFEHYRSKTGVDPAVLIPSGASGWMRDALRAVGYGPEQCIEWDGGRARVDRLIVSSVRREARERAPNRRIVYSPTGVRWVRNRIRSGIDAERTVPHSERIYLSRSNALTRRVRNEDEVMALLADWGFERYRPEELSFAEQVTLFSNAEAIVSPHGSGLMNQIFADDAAVIELMGKKQTVTSPATEYFYAELLGHDYACVPGEAVGIDLRTDVSGLETVLETLLGEP</sequence>
<evidence type="ECO:0000259" key="4">
    <source>
        <dbReference type="Pfam" id="PF04577"/>
    </source>
</evidence>
<dbReference type="Pfam" id="PF04577">
    <property type="entry name" value="Glyco_transf_61"/>
    <property type="match status" value="1"/>
</dbReference>
<keyword evidence="6" id="KW-1185">Reference proteome</keyword>
<protein>
    <submittedName>
        <fullName evidence="5">Glycosyltransferase family 61 protein</fullName>
    </submittedName>
</protein>
<evidence type="ECO:0000313" key="6">
    <source>
        <dbReference type="Proteomes" id="UP000252189"/>
    </source>
</evidence>
<accession>A0A368NBP2</accession>
<dbReference type="Proteomes" id="UP000252189">
    <property type="component" value="Unassembled WGS sequence"/>
</dbReference>
<evidence type="ECO:0000256" key="3">
    <source>
        <dbReference type="ARBA" id="ARBA00023180"/>
    </source>
</evidence>
<dbReference type="OrthoDB" id="140964at2157"/>
<evidence type="ECO:0000313" key="5">
    <source>
        <dbReference type="EMBL" id="RCU47997.1"/>
    </source>
</evidence>
<evidence type="ECO:0000256" key="2">
    <source>
        <dbReference type="ARBA" id="ARBA00022679"/>
    </source>
</evidence>
<dbReference type="InterPro" id="IPR049625">
    <property type="entry name" value="Glyco_transf_61_cat"/>
</dbReference>
<dbReference type="GO" id="GO:0016757">
    <property type="term" value="F:glycosyltransferase activity"/>
    <property type="evidence" value="ECO:0007669"/>
    <property type="project" value="UniProtKB-KW"/>
</dbReference>
<dbReference type="PANTHER" id="PTHR20961">
    <property type="entry name" value="GLYCOSYLTRANSFERASE"/>
    <property type="match status" value="1"/>
</dbReference>
<proteinExistence type="predicted"/>
<feature type="domain" description="Glycosyltransferase 61 catalytic" evidence="4">
    <location>
        <begin position="178"/>
        <end position="359"/>
    </location>
</feature>
<organism evidence="5 6">
    <name type="scientific">Haloplanus salinus</name>
    <dbReference type="NCBI Taxonomy" id="1126245"/>
    <lineage>
        <taxon>Archaea</taxon>
        <taxon>Methanobacteriati</taxon>
        <taxon>Methanobacteriota</taxon>
        <taxon>Stenosarchaea group</taxon>
        <taxon>Halobacteria</taxon>
        <taxon>Halobacteriales</taxon>
        <taxon>Haloferacaceae</taxon>
        <taxon>Haloplanus</taxon>
    </lineage>
</organism>
<evidence type="ECO:0000256" key="1">
    <source>
        <dbReference type="ARBA" id="ARBA00022676"/>
    </source>
</evidence>
<dbReference type="AlphaFoldDB" id="A0A368NBP2"/>
<keyword evidence="3" id="KW-0325">Glycoprotein</keyword>
<keyword evidence="2 5" id="KW-0808">Transferase</keyword>
<keyword evidence="1" id="KW-0328">Glycosyltransferase</keyword>
<name>A0A368NBP2_9EURY</name>
<reference evidence="5 6" key="1">
    <citation type="submission" date="2018-07" db="EMBL/GenBank/DDBJ databases">
        <title>Genome sequences of Haloplanus salinus JCM 18368T.</title>
        <authorList>
            <person name="Kim Y.B."/>
            <person name="Roh S.W."/>
        </authorList>
    </citation>
    <scope>NUCLEOTIDE SEQUENCE [LARGE SCALE GENOMIC DNA]</scope>
    <source>
        <strain evidence="5 6">JCM 18368</strain>
    </source>
</reference>
<comment type="caution">
    <text evidence="5">The sequence shown here is derived from an EMBL/GenBank/DDBJ whole genome shotgun (WGS) entry which is preliminary data.</text>
</comment>
<dbReference type="InterPro" id="IPR007657">
    <property type="entry name" value="Glycosyltransferase_61"/>
</dbReference>
<dbReference type="RefSeq" id="WP_114449566.1">
    <property type="nucleotide sequence ID" value="NZ_QPHM01000001.1"/>
</dbReference>
<dbReference type="EMBL" id="QPHM01000001">
    <property type="protein sequence ID" value="RCU47997.1"/>
    <property type="molecule type" value="Genomic_DNA"/>
</dbReference>